<dbReference type="EMBL" id="CH902624">
    <property type="protein sequence ID" value="EDV33029.2"/>
    <property type="molecule type" value="Genomic_DNA"/>
</dbReference>
<dbReference type="Pfam" id="PF00135">
    <property type="entry name" value="COesterase"/>
    <property type="match status" value="1"/>
</dbReference>
<dbReference type="PANTHER" id="PTHR43142:SF1">
    <property type="entry name" value="CARBOXYLIC ESTER HYDROLASE"/>
    <property type="match status" value="1"/>
</dbReference>
<dbReference type="EC" id="3.1.1.-" evidence="6"/>
<protein>
    <recommendedName>
        <fullName evidence="6">Carboxylic ester hydrolase</fullName>
        <ecNumber evidence="6">3.1.1.-</ecNumber>
    </recommendedName>
</protein>
<name>B3MUW4_DROAN</name>
<dbReference type="PANTHER" id="PTHR43142">
    <property type="entry name" value="CARBOXYLIC ESTER HYDROLASE"/>
    <property type="match status" value="1"/>
</dbReference>
<dbReference type="InterPro" id="IPR029058">
    <property type="entry name" value="AB_hydrolase_fold"/>
</dbReference>
<dbReference type="eggNOG" id="KOG1370">
    <property type="taxonomic scope" value="Eukaryota"/>
</dbReference>
<accession>B3MUW4</accession>
<dbReference type="STRING" id="7217.B3MUW4"/>
<dbReference type="Proteomes" id="UP000007801">
    <property type="component" value="Unassembled WGS sequence"/>
</dbReference>
<comment type="similarity">
    <text evidence="1 6">Belongs to the type-B carboxylesterase/lipase family.</text>
</comment>
<dbReference type="Gene3D" id="3.40.50.1820">
    <property type="entry name" value="alpha/beta hydrolase"/>
    <property type="match status" value="1"/>
</dbReference>
<reference evidence="8" key="2">
    <citation type="journal article" date="2008" name="Bioinformatics">
        <title>Assembly reconciliation.</title>
        <authorList>
            <person name="Zimin A.V."/>
            <person name="Smith D.R."/>
            <person name="Sutton G."/>
            <person name="Yorke J.A."/>
        </authorList>
    </citation>
    <scope>NUCLEOTIDE SEQUENCE</scope>
    <source>
        <strain evidence="8">TSC#14024-0371.13</strain>
    </source>
</reference>
<dbReference type="HOGENOM" id="CLU_006586_13_2_1"/>
<evidence type="ECO:0000256" key="6">
    <source>
        <dbReference type="RuleBase" id="RU361235"/>
    </source>
</evidence>
<feature type="domain" description="Carboxylesterase type B" evidence="7">
    <location>
        <begin position="27"/>
        <end position="526"/>
    </location>
</feature>
<evidence type="ECO:0000259" key="7">
    <source>
        <dbReference type="Pfam" id="PF00135"/>
    </source>
</evidence>
<dbReference type="EMBL" id="CH902624">
    <property type="protein sequence ID" value="KPU74265.1"/>
    <property type="molecule type" value="Genomic_DNA"/>
</dbReference>
<evidence type="ECO:0000256" key="5">
    <source>
        <dbReference type="ARBA" id="ARBA00023180"/>
    </source>
</evidence>
<gene>
    <name evidence="8" type="primary">Dana\GF22777</name>
    <name evidence="8" type="synonym">dana_GLEANR_706</name>
    <name evidence="8" type="ORF">GF22777</name>
</gene>
<dbReference type="PROSITE" id="PS00122">
    <property type="entry name" value="CARBOXYLESTERASE_B_1"/>
    <property type="match status" value="1"/>
</dbReference>
<dbReference type="eggNOG" id="KOG1516">
    <property type="taxonomic scope" value="Eukaryota"/>
</dbReference>
<evidence type="ECO:0000256" key="4">
    <source>
        <dbReference type="ARBA" id="ARBA00023157"/>
    </source>
</evidence>
<feature type="chain" id="PRO_5014205219" description="Carboxylic ester hydrolase" evidence="6">
    <location>
        <begin position="21"/>
        <end position="562"/>
    </location>
</feature>
<evidence type="ECO:0000313" key="8">
    <source>
        <dbReference type="EMBL" id="EDV33029.2"/>
    </source>
</evidence>
<evidence type="ECO:0000256" key="3">
    <source>
        <dbReference type="ARBA" id="ARBA00022801"/>
    </source>
</evidence>
<dbReference type="SMR" id="B3MUW4"/>
<dbReference type="GO" id="GO:0052689">
    <property type="term" value="F:carboxylic ester hydrolase activity"/>
    <property type="evidence" value="ECO:0007669"/>
    <property type="project" value="UniProtKB-KW"/>
</dbReference>
<dbReference type="AlphaFoldDB" id="B3MUW4"/>
<evidence type="ECO:0000256" key="2">
    <source>
        <dbReference type="ARBA" id="ARBA00022487"/>
    </source>
</evidence>
<dbReference type="KEGG" id="dan:6505430"/>
<dbReference type="GeneID" id="6505430"/>
<proteinExistence type="inferred from homology"/>
<dbReference type="InterPro" id="IPR019826">
    <property type="entry name" value="Carboxylesterase_B_AS"/>
</dbReference>
<dbReference type="ESTHER" id="droan-b3muw4">
    <property type="family name" value="Carb_B_Arthropoda"/>
</dbReference>
<sequence length="562" mass="63504">MGLPYLLLTFLVLSVCSTKAVTFLDGNPVVELSLGKIQGSNMTSSKGNNIYAFRGIRYAQPPVGELRFSNPLPEPAWGEELLDATTDSLICPQPEVASYMSEDCLKLNVYTKSFEDKLPVIVYIHGGANVLGSGHSLFMAGPQYLLNHDVVYVAFNYRLGALGFLNTNSQEVKGNFGYLDQVMALQWVRDHISHFGGDPNMVTIMGMSAGSMAVSLHLASTLSAGLFHRAILMSGSATNTYDIDNVYWTRKLSRELGCPIYDPHDIVTCLRNESWTRIVEVSKAWETHQFTNMKWNYEIDGHFLTRHPTAIFLDGYFNRVPLLVSYTENELDYSLYVHKDNEPLLHDLAINFEEYAAELFLYKENENTSRRLKEFYLGKNFSEINEDNINQFGQIFSDSVLGHGIHRLVELARQWTPVYYMRTDYIGQRTLNAPTDEENRPIGVAHADDLQYVVPGYWYGTGVEEDPDAFMIDRFTSWFAHFAKTGTPLNTTENWPPCNATYVKMLYNGVDTQVGDPAFAERYALWDELFPTDARSEGAAWRLGLPVAIATGVAWRLFGKLM</sequence>
<dbReference type="FunCoup" id="B3MUW4">
    <property type="interactions" value="78"/>
</dbReference>
<keyword evidence="9" id="KW-1185">Reference proteome</keyword>
<keyword evidence="4" id="KW-1015">Disulfide bond</keyword>
<keyword evidence="3 6" id="KW-0378">Hydrolase</keyword>
<reference evidence="8 9" key="1">
    <citation type="journal article" date="2007" name="Nature">
        <title>Evolution of genes and genomes on the Drosophila phylogeny.</title>
        <authorList>
            <consortium name="Drosophila 12 Genomes Consortium"/>
            <person name="Clark A.G."/>
            <person name="Eisen M.B."/>
            <person name="Smith D.R."/>
            <person name="Bergman C.M."/>
            <person name="Oliver B."/>
            <person name="Markow T.A."/>
            <person name="Kaufman T.C."/>
            <person name="Kellis M."/>
            <person name="Gelbart W."/>
            <person name="Iyer V.N."/>
            <person name="Pollard D.A."/>
            <person name="Sackton T.B."/>
            <person name="Larracuente A.M."/>
            <person name="Singh N.D."/>
            <person name="Abad J.P."/>
            <person name="Abt D.N."/>
            <person name="Adryan B."/>
            <person name="Aguade M."/>
            <person name="Akashi H."/>
            <person name="Anderson W.W."/>
            <person name="Aquadro C.F."/>
            <person name="Ardell D.H."/>
            <person name="Arguello R."/>
            <person name="Artieri C.G."/>
            <person name="Barbash D.A."/>
            <person name="Barker D."/>
            <person name="Barsanti P."/>
            <person name="Batterham P."/>
            <person name="Batzoglou S."/>
            <person name="Begun D."/>
            <person name="Bhutkar A."/>
            <person name="Blanco E."/>
            <person name="Bosak S.A."/>
            <person name="Bradley R.K."/>
            <person name="Brand A.D."/>
            <person name="Brent M.R."/>
            <person name="Brooks A.N."/>
            <person name="Brown R.H."/>
            <person name="Butlin R.K."/>
            <person name="Caggese C."/>
            <person name="Calvi B.R."/>
            <person name="Bernardo de Carvalho A."/>
            <person name="Caspi A."/>
            <person name="Castrezana S."/>
            <person name="Celniker S.E."/>
            <person name="Chang J.L."/>
            <person name="Chapple C."/>
            <person name="Chatterji S."/>
            <person name="Chinwalla A."/>
            <person name="Civetta A."/>
            <person name="Clifton S.W."/>
            <person name="Comeron J.M."/>
            <person name="Costello J.C."/>
            <person name="Coyne J.A."/>
            <person name="Daub J."/>
            <person name="David R.G."/>
            <person name="Delcher A.L."/>
            <person name="Delehaunty K."/>
            <person name="Do C.B."/>
            <person name="Ebling H."/>
            <person name="Edwards K."/>
            <person name="Eickbush T."/>
            <person name="Evans J.D."/>
            <person name="Filipski A."/>
            <person name="Findeiss S."/>
            <person name="Freyhult E."/>
            <person name="Fulton L."/>
            <person name="Fulton R."/>
            <person name="Garcia A.C."/>
            <person name="Gardiner A."/>
            <person name="Garfield D.A."/>
            <person name="Garvin B.E."/>
            <person name="Gibson G."/>
            <person name="Gilbert D."/>
            <person name="Gnerre S."/>
            <person name="Godfrey J."/>
            <person name="Good R."/>
            <person name="Gotea V."/>
            <person name="Gravely B."/>
            <person name="Greenberg A.J."/>
            <person name="Griffiths-Jones S."/>
            <person name="Gross S."/>
            <person name="Guigo R."/>
            <person name="Gustafson E.A."/>
            <person name="Haerty W."/>
            <person name="Hahn M.W."/>
            <person name="Halligan D.L."/>
            <person name="Halpern A.L."/>
            <person name="Halter G.M."/>
            <person name="Han M.V."/>
            <person name="Heger A."/>
            <person name="Hillier L."/>
            <person name="Hinrichs A.S."/>
            <person name="Holmes I."/>
            <person name="Hoskins R.A."/>
            <person name="Hubisz M.J."/>
            <person name="Hultmark D."/>
            <person name="Huntley M.A."/>
            <person name="Jaffe D.B."/>
            <person name="Jagadeeshan S."/>
            <person name="Jeck W.R."/>
            <person name="Johnson J."/>
            <person name="Jones C.D."/>
            <person name="Jordan W.C."/>
            <person name="Karpen G.H."/>
            <person name="Kataoka E."/>
            <person name="Keightley P.D."/>
            <person name="Kheradpour P."/>
            <person name="Kirkness E.F."/>
            <person name="Koerich L.B."/>
            <person name="Kristiansen K."/>
            <person name="Kudrna D."/>
            <person name="Kulathinal R.J."/>
            <person name="Kumar S."/>
            <person name="Kwok R."/>
            <person name="Lander E."/>
            <person name="Langley C.H."/>
            <person name="Lapoint R."/>
            <person name="Lazzaro B.P."/>
            <person name="Lee S.J."/>
            <person name="Levesque L."/>
            <person name="Li R."/>
            <person name="Lin C.F."/>
            <person name="Lin M.F."/>
            <person name="Lindblad-Toh K."/>
            <person name="Llopart A."/>
            <person name="Long M."/>
            <person name="Low L."/>
            <person name="Lozovsky E."/>
            <person name="Lu J."/>
            <person name="Luo M."/>
            <person name="Machado C.A."/>
            <person name="Makalowski W."/>
            <person name="Marzo M."/>
            <person name="Matsuda M."/>
            <person name="Matzkin L."/>
            <person name="McAllister B."/>
            <person name="McBride C.S."/>
            <person name="McKernan B."/>
            <person name="McKernan K."/>
            <person name="Mendez-Lago M."/>
            <person name="Minx P."/>
            <person name="Mollenhauer M.U."/>
            <person name="Montooth K."/>
            <person name="Mount S.M."/>
            <person name="Mu X."/>
            <person name="Myers E."/>
            <person name="Negre B."/>
            <person name="Newfeld S."/>
            <person name="Nielsen R."/>
            <person name="Noor M.A."/>
            <person name="O'Grady P."/>
            <person name="Pachter L."/>
            <person name="Papaceit M."/>
            <person name="Parisi M.J."/>
            <person name="Parisi M."/>
            <person name="Parts L."/>
            <person name="Pedersen J.S."/>
            <person name="Pesole G."/>
            <person name="Phillippy A.M."/>
            <person name="Ponting C.P."/>
            <person name="Pop M."/>
            <person name="Porcelli D."/>
            <person name="Powell J.R."/>
            <person name="Prohaska S."/>
            <person name="Pruitt K."/>
            <person name="Puig M."/>
            <person name="Quesneville H."/>
            <person name="Ram K.R."/>
            <person name="Rand D."/>
            <person name="Rasmussen M.D."/>
            <person name="Reed L.K."/>
            <person name="Reenan R."/>
            <person name="Reily A."/>
            <person name="Remington K.A."/>
            <person name="Rieger T.T."/>
            <person name="Ritchie M.G."/>
            <person name="Robin C."/>
            <person name="Rogers Y.H."/>
            <person name="Rohde C."/>
            <person name="Rozas J."/>
            <person name="Rubenfield M.J."/>
            <person name="Ruiz A."/>
            <person name="Russo S."/>
            <person name="Salzberg S.L."/>
            <person name="Sanchez-Gracia A."/>
            <person name="Saranga D.J."/>
            <person name="Sato H."/>
            <person name="Schaeffer S.W."/>
            <person name="Schatz M.C."/>
            <person name="Schlenke T."/>
            <person name="Schwartz R."/>
            <person name="Segarra C."/>
            <person name="Singh R.S."/>
            <person name="Sirot L."/>
            <person name="Sirota M."/>
            <person name="Sisneros N.B."/>
            <person name="Smith C.D."/>
            <person name="Smith T.F."/>
            <person name="Spieth J."/>
            <person name="Stage D.E."/>
            <person name="Stark A."/>
            <person name="Stephan W."/>
            <person name="Strausberg R.L."/>
            <person name="Strempel S."/>
            <person name="Sturgill D."/>
            <person name="Sutton G."/>
            <person name="Sutton G.G."/>
            <person name="Tao W."/>
            <person name="Teichmann S."/>
            <person name="Tobari Y.N."/>
            <person name="Tomimura Y."/>
            <person name="Tsolas J.M."/>
            <person name="Valente V.L."/>
            <person name="Venter E."/>
            <person name="Venter J.C."/>
            <person name="Vicario S."/>
            <person name="Vieira F.G."/>
            <person name="Vilella A.J."/>
            <person name="Villasante A."/>
            <person name="Walenz B."/>
            <person name="Wang J."/>
            <person name="Wasserman M."/>
            <person name="Watts T."/>
            <person name="Wilson D."/>
            <person name="Wilson R.K."/>
            <person name="Wing R.A."/>
            <person name="Wolfner M.F."/>
            <person name="Wong A."/>
            <person name="Wong G.K."/>
            <person name="Wu C.I."/>
            <person name="Wu G."/>
            <person name="Yamamoto D."/>
            <person name="Yang H.P."/>
            <person name="Yang S.P."/>
            <person name="Yorke J.A."/>
            <person name="Yoshida K."/>
            <person name="Zdobnov E."/>
            <person name="Zhang P."/>
            <person name="Zhang Y."/>
            <person name="Zimin A.V."/>
            <person name="Baldwin J."/>
            <person name="Abdouelleil A."/>
            <person name="Abdulkadir J."/>
            <person name="Abebe A."/>
            <person name="Abera B."/>
            <person name="Abreu J."/>
            <person name="Acer S.C."/>
            <person name="Aftuck L."/>
            <person name="Alexander A."/>
            <person name="An P."/>
            <person name="Anderson E."/>
            <person name="Anderson S."/>
            <person name="Arachi H."/>
            <person name="Azer M."/>
            <person name="Bachantsang P."/>
            <person name="Barry A."/>
            <person name="Bayul T."/>
            <person name="Berlin A."/>
            <person name="Bessette D."/>
            <person name="Bloom T."/>
            <person name="Blye J."/>
            <person name="Boguslavskiy L."/>
            <person name="Bonnet C."/>
            <person name="Boukhgalter B."/>
            <person name="Bourzgui I."/>
            <person name="Brown A."/>
            <person name="Cahill P."/>
            <person name="Channer S."/>
            <person name="Cheshatsang Y."/>
            <person name="Chuda L."/>
            <person name="Citroen M."/>
            <person name="Collymore A."/>
            <person name="Cooke P."/>
            <person name="Costello M."/>
            <person name="D'Aco K."/>
            <person name="Daza R."/>
            <person name="De Haan G."/>
            <person name="DeGray S."/>
            <person name="DeMaso C."/>
            <person name="Dhargay N."/>
            <person name="Dooley K."/>
            <person name="Dooley E."/>
            <person name="Doricent M."/>
            <person name="Dorje P."/>
            <person name="Dorjee K."/>
            <person name="Dupes A."/>
            <person name="Elong R."/>
            <person name="Falk J."/>
            <person name="Farina A."/>
            <person name="Faro S."/>
            <person name="Ferguson D."/>
            <person name="Fisher S."/>
            <person name="Foley C.D."/>
            <person name="Franke A."/>
            <person name="Friedrich D."/>
            <person name="Gadbois L."/>
            <person name="Gearin G."/>
            <person name="Gearin C.R."/>
            <person name="Giannoukos G."/>
            <person name="Goode T."/>
            <person name="Graham J."/>
            <person name="Grandbois E."/>
            <person name="Grewal S."/>
            <person name="Gyaltsen K."/>
            <person name="Hafez N."/>
            <person name="Hagos B."/>
            <person name="Hall J."/>
            <person name="Henson C."/>
            <person name="Hollinger A."/>
            <person name="Honan T."/>
            <person name="Huard M.D."/>
            <person name="Hughes L."/>
            <person name="Hurhula B."/>
            <person name="Husby M.E."/>
            <person name="Kamat A."/>
            <person name="Kanga B."/>
            <person name="Kashin S."/>
            <person name="Khazanovich D."/>
            <person name="Kisner P."/>
            <person name="Lance K."/>
            <person name="Lara M."/>
            <person name="Lee W."/>
            <person name="Lennon N."/>
            <person name="Letendre F."/>
            <person name="LeVine R."/>
            <person name="Lipovsky A."/>
            <person name="Liu X."/>
            <person name="Liu J."/>
            <person name="Liu S."/>
            <person name="Lokyitsang T."/>
            <person name="Lokyitsang Y."/>
            <person name="Lubonja R."/>
            <person name="Lui A."/>
            <person name="MacDonald P."/>
            <person name="Magnisalis V."/>
            <person name="Maru K."/>
            <person name="Matthews C."/>
            <person name="McCusker W."/>
            <person name="McDonough S."/>
            <person name="Mehta T."/>
            <person name="Meldrim J."/>
            <person name="Meneus L."/>
            <person name="Mihai O."/>
            <person name="Mihalev A."/>
            <person name="Mihova T."/>
            <person name="Mittelman R."/>
            <person name="Mlenga V."/>
            <person name="Montmayeur A."/>
            <person name="Mulrain L."/>
            <person name="Navidi A."/>
            <person name="Naylor J."/>
            <person name="Negash T."/>
            <person name="Nguyen T."/>
            <person name="Nguyen N."/>
            <person name="Nicol R."/>
            <person name="Norbu C."/>
            <person name="Norbu N."/>
            <person name="Novod N."/>
            <person name="O'Neill B."/>
            <person name="Osman S."/>
            <person name="Markiewicz E."/>
            <person name="Oyono O.L."/>
            <person name="Patti C."/>
            <person name="Phunkhang P."/>
            <person name="Pierre F."/>
            <person name="Priest M."/>
            <person name="Raghuraman S."/>
            <person name="Rege F."/>
            <person name="Reyes R."/>
            <person name="Rise C."/>
            <person name="Rogov P."/>
            <person name="Ross K."/>
            <person name="Ryan E."/>
            <person name="Settipalli S."/>
            <person name="Shea T."/>
            <person name="Sherpa N."/>
            <person name="Shi L."/>
            <person name="Shih D."/>
            <person name="Sparrow T."/>
            <person name="Spaulding J."/>
            <person name="Stalker J."/>
            <person name="Stange-Thomann N."/>
            <person name="Stavropoulos S."/>
            <person name="Stone C."/>
            <person name="Strader C."/>
            <person name="Tesfaye S."/>
            <person name="Thomson T."/>
            <person name="Thoulutsang Y."/>
            <person name="Thoulutsang D."/>
            <person name="Topham K."/>
            <person name="Topping I."/>
            <person name="Tsamla T."/>
            <person name="Vassiliev H."/>
            <person name="Vo A."/>
            <person name="Wangchuk T."/>
            <person name="Wangdi T."/>
            <person name="Weiand M."/>
            <person name="Wilkinson J."/>
            <person name="Wilson A."/>
            <person name="Yadav S."/>
            <person name="Young G."/>
            <person name="Yu Q."/>
            <person name="Zembek L."/>
            <person name="Zhong D."/>
            <person name="Zimmer A."/>
            <person name="Zwirko Z."/>
            <person name="Jaffe D.B."/>
            <person name="Alvarez P."/>
            <person name="Brockman W."/>
            <person name="Butler J."/>
            <person name="Chin C."/>
            <person name="Gnerre S."/>
            <person name="Grabherr M."/>
            <person name="Kleber M."/>
            <person name="Mauceli E."/>
            <person name="MacCallum I."/>
        </authorList>
    </citation>
    <scope>NUCLEOTIDE SEQUENCE [LARGE SCALE GENOMIC DNA]</scope>
    <source>
        <strain evidence="8">TSC#14024-0371.13</strain>
        <strain evidence="9">Tucson 14024-0371.13</strain>
    </source>
</reference>
<reference evidence="8" key="3">
    <citation type="submission" date="2015-10" db="EMBL/GenBank/DDBJ databases">
        <authorList>
            <consortium name="FlyBase"/>
        </authorList>
    </citation>
    <scope>NUCLEOTIDE SEQUENCE</scope>
    <source>
        <strain evidence="8">TSC#14024-0371.13</strain>
    </source>
</reference>
<keyword evidence="6" id="KW-0732">Signal</keyword>
<dbReference type="InterPro" id="IPR002018">
    <property type="entry name" value="CarbesteraseB"/>
</dbReference>
<evidence type="ECO:0000313" key="9">
    <source>
        <dbReference type="Proteomes" id="UP000007801"/>
    </source>
</evidence>
<keyword evidence="2" id="KW-0719">Serine esterase</keyword>
<dbReference type="SUPFAM" id="SSF53474">
    <property type="entry name" value="alpha/beta-Hydrolases"/>
    <property type="match status" value="1"/>
</dbReference>
<feature type="signal peptide" evidence="6">
    <location>
        <begin position="1"/>
        <end position="20"/>
    </location>
</feature>
<keyword evidence="5" id="KW-0325">Glycoprotein</keyword>
<evidence type="ECO:0000256" key="1">
    <source>
        <dbReference type="ARBA" id="ARBA00005964"/>
    </source>
</evidence>
<dbReference type="OrthoDB" id="6846267at2759"/>
<organism evidence="8 9">
    <name type="scientific">Drosophila ananassae</name>
    <name type="common">Fruit fly</name>
    <dbReference type="NCBI Taxonomy" id="7217"/>
    <lineage>
        <taxon>Eukaryota</taxon>
        <taxon>Metazoa</taxon>
        <taxon>Ecdysozoa</taxon>
        <taxon>Arthropoda</taxon>
        <taxon>Hexapoda</taxon>
        <taxon>Insecta</taxon>
        <taxon>Pterygota</taxon>
        <taxon>Neoptera</taxon>
        <taxon>Endopterygota</taxon>
        <taxon>Diptera</taxon>
        <taxon>Brachycera</taxon>
        <taxon>Muscomorpha</taxon>
        <taxon>Ephydroidea</taxon>
        <taxon>Drosophilidae</taxon>
        <taxon>Drosophila</taxon>
        <taxon>Sophophora</taxon>
    </lineage>
</organism>